<feature type="compositionally biased region" description="Low complexity" evidence="9">
    <location>
        <begin position="1012"/>
        <end position="1029"/>
    </location>
</feature>
<dbReference type="Pfam" id="PF01607">
    <property type="entry name" value="CBM_14"/>
    <property type="match status" value="2"/>
</dbReference>
<name>A0A8R2LWK7_BOMMO</name>
<dbReference type="GO" id="GO:0008061">
    <property type="term" value="F:chitin binding"/>
    <property type="evidence" value="ECO:0007669"/>
    <property type="project" value="UniProtKB-KW"/>
</dbReference>
<dbReference type="EnsemblMetazoa" id="XM_038012299.1">
    <property type="protein sequence ID" value="XP_037868227.1"/>
    <property type="gene ID" value="LOC101743162"/>
</dbReference>
<feature type="compositionally biased region" description="Basic and acidic residues" evidence="9">
    <location>
        <begin position="1452"/>
        <end position="1464"/>
    </location>
</feature>
<dbReference type="GO" id="GO:0004568">
    <property type="term" value="F:chitinase activity"/>
    <property type="evidence" value="ECO:0007669"/>
    <property type="project" value="UniProtKB-ARBA"/>
</dbReference>
<dbReference type="Proteomes" id="UP000005204">
    <property type="component" value="Unassembled WGS sequence"/>
</dbReference>
<evidence type="ECO:0000256" key="5">
    <source>
        <dbReference type="ARBA" id="ARBA00023157"/>
    </source>
</evidence>
<dbReference type="CDD" id="cd02872">
    <property type="entry name" value="GH18_chitolectin_chitotriosidase"/>
    <property type="match status" value="1"/>
</dbReference>
<dbReference type="Gene3D" id="3.20.20.80">
    <property type="entry name" value="Glycosidases"/>
    <property type="match status" value="1"/>
</dbReference>
<accession>A0A8R2LWK7</accession>
<dbReference type="SUPFAM" id="SSF51445">
    <property type="entry name" value="(Trans)glycosidases"/>
    <property type="match status" value="1"/>
</dbReference>
<dbReference type="Pfam" id="PF00704">
    <property type="entry name" value="Glyco_hydro_18"/>
    <property type="match status" value="1"/>
</dbReference>
<feature type="region of interest" description="Disordered" evidence="9">
    <location>
        <begin position="1450"/>
        <end position="1493"/>
    </location>
</feature>
<evidence type="ECO:0000313" key="14">
    <source>
        <dbReference type="Proteomes" id="UP000005204"/>
    </source>
</evidence>
<evidence type="ECO:0000256" key="2">
    <source>
        <dbReference type="ARBA" id="ARBA00022669"/>
    </source>
</evidence>
<feature type="compositionally biased region" description="Basic residues" evidence="9">
    <location>
        <begin position="456"/>
        <end position="465"/>
    </location>
</feature>
<evidence type="ECO:0000256" key="1">
    <source>
        <dbReference type="ARBA" id="ARBA00009121"/>
    </source>
</evidence>
<dbReference type="Gene3D" id="3.10.50.10">
    <property type="match status" value="1"/>
</dbReference>
<dbReference type="CTD" id="31935"/>
<dbReference type="InterPro" id="IPR002557">
    <property type="entry name" value="Chitin-bd_dom"/>
</dbReference>
<dbReference type="SMR" id="A0A8R2LWK7"/>
<protein>
    <recommendedName>
        <fullName evidence="15">Mucin-5AC</fullName>
    </recommendedName>
</protein>
<feature type="chain" id="PRO_5035853323" description="Mucin-5AC" evidence="10">
    <location>
        <begin position="36"/>
        <end position="1768"/>
    </location>
</feature>
<keyword evidence="6 7" id="KW-0326">Glycosidase</keyword>
<dbReference type="InterPro" id="IPR001223">
    <property type="entry name" value="Glyco_hydro18_cat"/>
</dbReference>
<feature type="domain" description="Chitin-binding type-2" evidence="11">
    <location>
        <begin position="1706"/>
        <end position="1765"/>
    </location>
</feature>
<feature type="compositionally biased region" description="Acidic residues" evidence="9">
    <location>
        <begin position="1170"/>
        <end position="1179"/>
    </location>
</feature>
<reference evidence="14" key="1">
    <citation type="journal article" date="2008" name="Insect Biochem. Mol. Biol.">
        <title>The genome of a lepidopteran model insect, the silkworm Bombyx mori.</title>
        <authorList>
            <consortium name="International Silkworm Genome Consortium"/>
        </authorList>
    </citation>
    <scope>NUCLEOTIDE SEQUENCE [LARGE SCALE GENOMIC DNA]</scope>
    <source>
        <strain evidence="14">p50T</strain>
    </source>
</reference>
<feature type="region of interest" description="Disordered" evidence="9">
    <location>
        <begin position="856"/>
        <end position="940"/>
    </location>
</feature>
<feature type="region of interest" description="Disordered" evidence="9">
    <location>
        <begin position="705"/>
        <end position="837"/>
    </location>
</feature>
<keyword evidence="8" id="KW-0175">Coiled coil</keyword>
<evidence type="ECO:0000256" key="4">
    <source>
        <dbReference type="ARBA" id="ARBA00022801"/>
    </source>
</evidence>
<dbReference type="GO" id="GO:0005576">
    <property type="term" value="C:extracellular region"/>
    <property type="evidence" value="ECO:0007669"/>
    <property type="project" value="InterPro"/>
</dbReference>
<feature type="domain" description="GH18" evidence="12">
    <location>
        <begin position="38"/>
        <end position="436"/>
    </location>
</feature>
<feature type="region of interest" description="Disordered" evidence="9">
    <location>
        <begin position="1550"/>
        <end position="1575"/>
    </location>
</feature>
<dbReference type="GO" id="GO:0006032">
    <property type="term" value="P:chitin catabolic process"/>
    <property type="evidence" value="ECO:0007669"/>
    <property type="project" value="TreeGrafter"/>
</dbReference>
<dbReference type="InterPro" id="IPR036508">
    <property type="entry name" value="Chitin-bd_dom_sf"/>
</dbReference>
<dbReference type="SUPFAM" id="SSF54556">
    <property type="entry name" value="Chitinase insertion domain"/>
    <property type="match status" value="1"/>
</dbReference>
<evidence type="ECO:0000313" key="13">
    <source>
        <dbReference type="EnsemblMetazoa" id="XP_037868227.1"/>
    </source>
</evidence>
<dbReference type="PROSITE" id="PS50940">
    <property type="entry name" value="CHIT_BIND_II"/>
    <property type="match status" value="2"/>
</dbReference>
<feature type="domain" description="Chitin-binding type-2" evidence="11">
    <location>
        <begin position="512"/>
        <end position="573"/>
    </location>
</feature>
<dbReference type="SMART" id="SM00494">
    <property type="entry name" value="ChtBD2"/>
    <property type="match status" value="2"/>
</dbReference>
<feature type="compositionally biased region" description="Acidic residues" evidence="9">
    <location>
        <begin position="630"/>
        <end position="648"/>
    </location>
</feature>
<proteinExistence type="inferred from homology"/>
<dbReference type="RefSeq" id="XP_037868227.1">
    <property type="nucleotide sequence ID" value="XM_038012299.2"/>
</dbReference>
<dbReference type="GeneID" id="101743162"/>
<dbReference type="FunFam" id="3.20.20.80:FF:000007">
    <property type="entry name" value="Acidic mammalian chitinase"/>
    <property type="match status" value="1"/>
</dbReference>
<keyword evidence="3 10" id="KW-0732">Signal</keyword>
<organism evidence="13 14">
    <name type="scientific">Bombyx mori</name>
    <name type="common">Silk moth</name>
    <dbReference type="NCBI Taxonomy" id="7091"/>
    <lineage>
        <taxon>Eukaryota</taxon>
        <taxon>Metazoa</taxon>
        <taxon>Ecdysozoa</taxon>
        <taxon>Arthropoda</taxon>
        <taxon>Hexapoda</taxon>
        <taxon>Insecta</taxon>
        <taxon>Pterygota</taxon>
        <taxon>Neoptera</taxon>
        <taxon>Endopterygota</taxon>
        <taxon>Lepidoptera</taxon>
        <taxon>Glossata</taxon>
        <taxon>Ditrysia</taxon>
        <taxon>Bombycoidea</taxon>
        <taxon>Bombycidae</taxon>
        <taxon>Bombycinae</taxon>
        <taxon>Bombyx</taxon>
    </lineage>
</organism>
<keyword evidence="14" id="KW-1185">Reference proteome</keyword>
<dbReference type="GO" id="GO:0005975">
    <property type="term" value="P:carbohydrate metabolic process"/>
    <property type="evidence" value="ECO:0007669"/>
    <property type="project" value="InterPro"/>
</dbReference>
<dbReference type="SMART" id="SM00636">
    <property type="entry name" value="Glyco_18"/>
    <property type="match status" value="1"/>
</dbReference>
<evidence type="ECO:0000256" key="7">
    <source>
        <dbReference type="RuleBase" id="RU000489"/>
    </source>
</evidence>
<evidence type="ECO:0000259" key="11">
    <source>
        <dbReference type="PROSITE" id="PS50940"/>
    </source>
</evidence>
<dbReference type="InterPro" id="IPR050314">
    <property type="entry name" value="Glycosyl_Hydrlase_18"/>
</dbReference>
<sequence>MGIFDYKFIGKLFKMESTIWLTLLLAVIATTPVSSNEPRVVCYYTNWSVYRPGTAKFNPQNINPYLCTHLIYAFGGFTKDNTLKPFDKYQDIEKGGYAKFTGLKTYNKNLKTLLAIGGWNEGSSRFSPMVASKERRKEFVRNAIKFLRQNRFDGLDLDWEYPAFRDGSKPKDRENYSRLVRELREEFERESEKTGKPRLLLTMAVPAGIEYIQKGYDVKTLNRHLDWMNLLSYDYHSAFEPAVNHHAPLYPLEEPNEYSVDTELNIDYTIKFYLENGADRNKLVLGIPTYGRSYTLFNTEAVEIGSPADGPGEQGDATREKGYLAYYEICEALKPKSKKRAIDSDEEYSEEEEEQEDEEWTVMHPNPNAMGPIAFKGNQWVGYDDIDIVRKKAEYVAENGLGGIMFWSIDNDDFRGTCHSKPYPLIEAAKEAYIQKLESSDNVIITEKPSSASRTSNRRKNRPKTTKTTTTTTTTTEKPTTTKSNKRKSSSTTPAWGLVTPSPPTTPDPGSDFKCVDEGFFPHPRDCKKYFWCLDSGPSDLGIVAHQFTCPSGLYFNKAADSCDFARNVLCKTATTTKAPTTRAPTTKPPTTKTTVTTTTTTTTRKPIKISTRNSLLFRTTTTTTPAPEPESDEEYQDEVSEDTFDDAEDPKVIKELIDLIKKVGGIEQLEKQLHLSEASASTDGASTTTPSSFNKKLYQKVLERTRGKNKYSQNSVFENNRRAPQSQGGELAADGDQLPRKDRPQYVTINRQRPSTSTTAEPESEYSEEEEEDEEEIPEPIRARPAESSGRVGTTAKPLQYVNIRRGRPTATTSEPADDTASRNALFERQEPAVTSSLSKLDVLNARKENLPEYVTIRRQRPTTEETTTVQYQAEESEEDSRQTALEREISSQPQYNSIIRTRSTTFAPVEESTSPIPFTSRARSTTLPPVEEPSSPEPTTVLTVQISSLINSLNSEIDYPVPETTLAQATEPAEAPTTTSTTVTTTTTMTTTAAPSSIPPRRTVLRRRGSTSTTTTTTTASTPVSSTQLPKRTFQRRTRPPVVQPEVDIEKVQRGDSKYTKRNETRPATTAAPRRNERPPNRFVRRKPGGANATTLSTTSVTTSTTTRRPLRIANRRRPTATTRITTTPTTTTPNPITTAQPTTASPTTSQATTIEDILDVEPLQDIGDTDAIEEPNQEQRGTRKNNKVRRPLVTLKESPGDQNPSATNEEENKRQSKKYSSSFKQNQLDDLLKLKSRDLETTTEFKTTAVEDFNAETALAIAAHQLFSAPLPVSQNYDDEAKTTRTTQSFKYTSPQFNQFTDKTPYEEYPSTPTLRDTVSNVDFTQTTNPDTRITQYETTRTTDFQVTNPSINTFAGYSTLSTTSDSSELTSVYEPKTTGTLARANEETRTPSTNIRFNVPEGFTSRYTTGYTTTDFEPSLTTSFETQRPKYVPARASTFGYSTLTTENSRESTTEFETPKTGRARYRPTTTTDSSETPPGVVTVVGRGSGRYSSTPYPAITNEYLETTRGIFEDPTDFTSPKVSTFASPIPTGFTSRQRISSPSVVNAGYTGVSPRSSSRRPGSSEKYGTENYGYSTVTYSPASREPSFFTRDYLLESPVTKTYDEEYQYLTPVTTPKPRKVFRKKIQRRITTTARPTTSTTVKPSTPVRPRTTTELYEKISRAPVRTYRPIVNYDYYDDSDEKVANRYAEGTKVILHEKGTIECLDVGNFPHPTSCKKFISCARMEGETIVAWEYICPKGLSFDPVGGICNWSAGLGCDEKDV</sequence>
<feature type="region of interest" description="Disordered" evidence="9">
    <location>
        <begin position="579"/>
        <end position="604"/>
    </location>
</feature>
<feature type="compositionally biased region" description="Acidic residues" evidence="9">
    <location>
        <begin position="344"/>
        <end position="359"/>
    </location>
</feature>
<dbReference type="SUPFAM" id="SSF57625">
    <property type="entry name" value="Invertebrate chitin-binding proteins"/>
    <property type="match status" value="2"/>
</dbReference>
<feature type="region of interest" description="Disordered" evidence="9">
    <location>
        <begin position="619"/>
        <end position="648"/>
    </location>
</feature>
<keyword evidence="5" id="KW-1015">Disulfide bond</keyword>
<feature type="compositionally biased region" description="Acidic residues" evidence="9">
    <location>
        <begin position="763"/>
        <end position="779"/>
    </location>
</feature>
<dbReference type="InterPro" id="IPR017853">
    <property type="entry name" value="GH"/>
</dbReference>
<dbReference type="KEGG" id="bmor:101743162"/>
<feature type="compositionally biased region" description="Basic residues" evidence="9">
    <location>
        <begin position="1111"/>
        <end position="1121"/>
    </location>
</feature>
<feature type="compositionally biased region" description="Low complexity" evidence="9">
    <location>
        <begin position="1472"/>
        <end position="1493"/>
    </location>
</feature>
<evidence type="ECO:0000256" key="10">
    <source>
        <dbReference type="SAM" id="SignalP"/>
    </source>
</evidence>
<feature type="compositionally biased region" description="Polar residues" evidence="9">
    <location>
        <begin position="711"/>
        <end position="729"/>
    </location>
</feature>
<dbReference type="PANTHER" id="PTHR11177:SF399">
    <property type="entry name" value="CHITINASE 6, ISOFORM C"/>
    <property type="match status" value="1"/>
</dbReference>
<evidence type="ECO:0000256" key="8">
    <source>
        <dbReference type="SAM" id="Coils"/>
    </source>
</evidence>
<evidence type="ECO:0008006" key="15">
    <source>
        <dbReference type="Google" id="ProtNLM"/>
    </source>
</evidence>
<feature type="compositionally biased region" description="Basic and acidic residues" evidence="9">
    <location>
        <begin position="1050"/>
        <end position="1067"/>
    </location>
</feature>
<feature type="region of interest" description="Disordered" evidence="9">
    <location>
        <begin position="1007"/>
        <end position="1227"/>
    </location>
</feature>
<evidence type="ECO:0000256" key="3">
    <source>
        <dbReference type="ARBA" id="ARBA00022729"/>
    </source>
</evidence>
<feature type="region of interest" description="Disordered" evidence="9">
    <location>
        <begin position="445"/>
        <end position="511"/>
    </location>
</feature>
<feature type="coiled-coil region" evidence="8">
    <location>
        <begin position="130"/>
        <end position="193"/>
    </location>
</feature>
<dbReference type="FunFam" id="3.10.50.10:FF:000001">
    <property type="entry name" value="Chitinase 3-like 1"/>
    <property type="match status" value="1"/>
</dbReference>
<reference evidence="13" key="2">
    <citation type="submission" date="2022-06" db="UniProtKB">
        <authorList>
            <consortium name="EnsemblMetazoa"/>
        </authorList>
    </citation>
    <scope>IDENTIFICATION</scope>
    <source>
        <strain evidence="13">p50T (Dazao)</strain>
    </source>
</reference>
<dbReference type="PANTHER" id="PTHR11177">
    <property type="entry name" value="CHITINASE"/>
    <property type="match status" value="1"/>
</dbReference>
<dbReference type="InterPro" id="IPR029070">
    <property type="entry name" value="Chitinase_insertion_sf"/>
</dbReference>
<feature type="compositionally biased region" description="Polar residues" evidence="9">
    <location>
        <begin position="892"/>
        <end position="925"/>
    </location>
</feature>
<dbReference type="FunFam" id="2.170.140.10:FF:000005">
    <property type="entry name" value="Acidic mammalian chitinase"/>
    <property type="match status" value="1"/>
</dbReference>
<comment type="similarity">
    <text evidence="1">Belongs to the glycosyl hydrolase 18 family. Chitinase class II subfamily.</text>
</comment>
<keyword evidence="2" id="KW-0147">Chitin-binding</keyword>
<dbReference type="Gene3D" id="2.170.140.10">
    <property type="entry name" value="Chitin binding domain"/>
    <property type="match status" value="2"/>
</dbReference>
<evidence type="ECO:0000256" key="9">
    <source>
        <dbReference type="SAM" id="MobiDB-lite"/>
    </source>
</evidence>
<feature type="compositionally biased region" description="Basic and acidic residues" evidence="9">
    <location>
        <begin position="881"/>
        <end position="891"/>
    </location>
</feature>
<evidence type="ECO:0000259" key="12">
    <source>
        <dbReference type="PROSITE" id="PS51910"/>
    </source>
</evidence>
<dbReference type="InterPro" id="IPR011583">
    <property type="entry name" value="Chitinase_II/V-like_cat"/>
</dbReference>
<feature type="compositionally biased region" description="Low complexity" evidence="9">
    <location>
        <begin position="466"/>
        <end position="483"/>
    </location>
</feature>
<feature type="compositionally biased region" description="Low complexity" evidence="9">
    <location>
        <begin position="926"/>
        <end position="940"/>
    </location>
</feature>
<dbReference type="PROSITE" id="PS01095">
    <property type="entry name" value="GH18_1"/>
    <property type="match status" value="1"/>
</dbReference>
<dbReference type="InterPro" id="IPR001579">
    <property type="entry name" value="Glyco_hydro_18_chit_AS"/>
</dbReference>
<keyword evidence="4 7" id="KW-0378">Hydrolase</keyword>
<feature type="region of interest" description="Disordered" evidence="9">
    <location>
        <begin position="340"/>
        <end position="359"/>
    </location>
</feature>
<dbReference type="PROSITE" id="PS51910">
    <property type="entry name" value="GH18_2"/>
    <property type="match status" value="1"/>
</dbReference>
<evidence type="ECO:0000256" key="6">
    <source>
        <dbReference type="ARBA" id="ARBA00023295"/>
    </source>
</evidence>
<feature type="signal peptide" evidence="10">
    <location>
        <begin position="1"/>
        <end position="35"/>
    </location>
</feature>
<feature type="compositionally biased region" description="Low complexity" evidence="9">
    <location>
        <begin position="1096"/>
        <end position="1110"/>
    </location>
</feature>
<feature type="compositionally biased region" description="Low complexity" evidence="9">
    <location>
        <begin position="1122"/>
        <end position="1156"/>
    </location>
</feature>